<dbReference type="InterPro" id="IPR001296">
    <property type="entry name" value="Glyco_trans_1"/>
</dbReference>
<dbReference type="STRING" id="1802613.A2V54_00220"/>
<evidence type="ECO:0000259" key="3">
    <source>
        <dbReference type="Pfam" id="PF00534"/>
    </source>
</evidence>
<dbReference type="PANTHER" id="PTHR12526">
    <property type="entry name" value="GLYCOSYLTRANSFERASE"/>
    <property type="match status" value="1"/>
</dbReference>
<feature type="domain" description="Glycosyl transferase family 1" evidence="3">
    <location>
        <begin position="31"/>
        <end position="198"/>
    </location>
</feature>
<dbReference type="Gene3D" id="3.40.50.2000">
    <property type="entry name" value="Glycogen Phosphorylase B"/>
    <property type="match status" value="1"/>
</dbReference>
<dbReference type="Proteomes" id="UP000176583">
    <property type="component" value="Unassembled WGS sequence"/>
</dbReference>
<keyword evidence="1" id="KW-0328">Glycosyltransferase</keyword>
<gene>
    <name evidence="4" type="ORF">A2V54_00220</name>
</gene>
<dbReference type="EMBL" id="MEUW01000005">
    <property type="protein sequence ID" value="OGC44894.1"/>
    <property type="molecule type" value="Genomic_DNA"/>
</dbReference>
<dbReference type="SUPFAM" id="SSF53756">
    <property type="entry name" value="UDP-Glycosyltransferase/glycogen phosphorylase"/>
    <property type="match status" value="1"/>
</dbReference>
<evidence type="ECO:0000313" key="4">
    <source>
        <dbReference type="EMBL" id="OGC44894.1"/>
    </source>
</evidence>
<protein>
    <recommendedName>
        <fullName evidence="3">Glycosyl transferase family 1 domain-containing protein</fullName>
    </recommendedName>
</protein>
<proteinExistence type="predicted"/>
<organism evidence="4 5">
    <name type="scientific">candidate division WWE3 bacterium RBG_19FT_COMBO_53_11</name>
    <dbReference type="NCBI Taxonomy" id="1802613"/>
    <lineage>
        <taxon>Bacteria</taxon>
        <taxon>Katanobacteria</taxon>
    </lineage>
</organism>
<evidence type="ECO:0000256" key="2">
    <source>
        <dbReference type="ARBA" id="ARBA00022679"/>
    </source>
</evidence>
<comment type="caution">
    <text evidence="4">The sequence shown here is derived from an EMBL/GenBank/DDBJ whole genome shotgun (WGS) entry which is preliminary data.</text>
</comment>
<keyword evidence="2" id="KW-0808">Transferase</keyword>
<reference evidence="4 5" key="1">
    <citation type="journal article" date="2016" name="Nat. Commun.">
        <title>Thousands of microbial genomes shed light on interconnected biogeochemical processes in an aquifer system.</title>
        <authorList>
            <person name="Anantharaman K."/>
            <person name="Brown C.T."/>
            <person name="Hug L.A."/>
            <person name="Sharon I."/>
            <person name="Castelle C.J."/>
            <person name="Probst A.J."/>
            <person name="Thomas B.C."/>
            <person name="Singh A."/>
            <person name="Wilkins M.J."/>
            <person name="Karaoz U."/>
            <person name="Brodie E.L."/>
            <person name="Williams K.H."/>
            <person name="Hubbard S.S."/>
            <person name="Banfield J.F."/>
        </authorList>
    </citation>
    <scope>NUCLEOTIDE SEQUENCE [LARGE SCALE GENOMIC DNA]</scope>
</reference>
<dbReference type="GO" id="GO:0016757">
    <property type="term" value="F:glycosyltransferase activity"/>
    <property type="evidence" value="ECO:0007669"/>
    <property type="project" value="UniProtKB-KW"/>
</dbReference>
<dbReference type="AlphaFoldDB" id="A0A1F4UIV5"/>
<sequence length="222" mass="25013">MLASRYGLNEEEITVILNTPPKTWQVKKTKKLHKMFSLPEDAKIVLYQGGMLSGRGLDKLIFSTEFLPDDAYLFLIGGGDSFSDLKAVAEKSPAKDRIKFIPTVPLKELLSYTAAADVGVIQMLNTSLNNYYSMPNKIFEYMSVGLPVASPDFPELKQLLEEVQCGVVFNPEDPKDIARAINEILSDPAKAKKMGQNGLRAFNERYNWEVEEKKLLEIYQNL</sequence>
<dbReference type="PANTHER" id="PTHR12526:SF629">
    <property type="entry name" value="TEICHURONIC ACID BIOSYNTHESIS GLYCOSYLTRANSFERASE TUAH-RELATED"/>
    <property type="match status" value="1"/>
</dbReference>
<name>A0A1F4UIV5_UNCKA</name>
<evidence type="ECO:0000256" key="1">
    <source>
        <dbReference type="ARBA" id="ARBA00022676"/>
    </source>
</evidence>
<dbReference type="Pfam" id="PF00534">
    <property type="entry name" value="Glycos_transf_1"/>
    <property type="match status" value="1"/>
</dbReference>
<accession>A0A1F4UIV5</accession>
<evidence type="ECO:0000313" key="5">
    <source>
        <dbReference type="Proteomes" id="UP000176583"/>
    </source>
</evidence>